<feature type="short sequence motif" description="Q motif" evidence="6">
    <location>
        <begin position="97"/>
        <end position="125"/>
    </location>
</feature>
<feature type="domain" description="DEAD-box RNA helicase Q" evidence="11">
    <location>
        <begin position="97"/>
        <end position="125"/>
    </location>
</feature>
<dbReference type="Pfam" id="PF00271">
    <property type="entry name" value="Helicase_C"/>
    <property type="match status" value="1"/>
</dbReference>
<dbReference type="OrthoDB" id="10256233at2759"/>
<dbReference type="SMART" id="SM00490">
    <property type="entry name" value="HELICc"/>
    <property type="match status" value="1"/>
</dbReference>
<evidence type="ECO:0000313" key="13">
    <source>
        <dbReference type="Proteomes" id="UP000006906"/>
    </source>
</evidence>
<dbReference type="InterPro" id="IPR001650">
    <property type="entry name" value="Helicase_C-like"/>
</dbReference>
<dbReference type="InterPro" id="IPR014001">
    <property type="entry name" value="Helicase_ATP-bd"/>
</dbReference>
<evidence type="ECO:0000256" key="8">
    <source>
        <dbReference type="SAM" id="MobiDB-lite"/>
    </source>
</evidence>
<evidence type="ECO:0000256" key="5">
    <source>
        <dbReference type="ARBA" id="ARBA00022884"/>
    </source>
</evidence>
<keyword evidence="1 7" id="KW-0547">Nucleotide-binding</keyword>
<dbReference type="CDD" id="cd18787">
    <property type="entry name" value="SF2_C_DEAD"/>
    <property type="match status" value="1"/>
</dbReference>
<evidence type="ECO:0000256" key="7">
    <source>
        <dbReference type="RuleBase" id="RU365068"/>
    </source>
</evidence>
<dbReference type="GO" id="GO:0003724">
    <property type="term" value="F:RNA helicase activity"/>
    <property type="evidence" value="ECO:0000318"/>
    <property type="project" value="GO_Central"/>
</dbReference>
<dbReference type="PROSITE" id="PS51195">
    <property type="entry name" value="Q_MOTIF"/>
    <property type="match status" value="1"/>
</dbReference>
<dbReference type="Gramene" id="PNW84979">
    <property type="protein sequence ID" value="PNW84979"/>
    <property type="gene ID" value="CHLRE_03g166650v5"/>
</dbReference>
<evidence type="ECO:0000259" key="11">
    <source>
        <dbReference type="PROSITE" id="PS51195"/>
    </source>
</evidence>
<dbReference type="ExpressionAtlas" id="A0A2K3DWS4">
    <property type="expression patterns" value="baseline and differential"/>
</dbReference>
<name>A0A2K3DWS4_CHLRE</name>
<dbReference type="InterPro" id="IPR027417">
    <property type="entry name" value="P-loop_NTPase"/>
</dbReference>
<protein>
    <recommendedName>
        <fullName evidence="7">ATP-dependent RNA helicase</fullName>
        <ecNumber evidence="7">3.6.4.13</ecNumber>
    </recommendedName>
</protein>
<feature type="domain" description="Helicase ATP-binding" evidence="9">
    <location>
        <begin position="128"/>
        <end position="319"/>
    </location>
</feature>
<accession>A0A2K3DWS4</accession>
<feature type="compositionally biased region" description="Polar residues" evidence="8">
    <location>
        <begin position="8"/>
        <end position="19"/>
    </location>
</feature>
<dbReference type="GO" id="GO:0005524">
    <property type="term" value="F:ATP binding"/>
    <property type="evidence" value="ECO:0007669"/>
    <property type="project" value="UniProtKB-UniRule"/>
</dbReference>
<dbReference type="GeneID" id="5729015"/>
<proteinExistence type="inferred from homology"/>
<dbReference type="InterPro" id="IPR011545">
    <property type="entry name" value="DEAD/DEAH_box_helicase_dom"/>
</dbReference>
<dbReference type="OMA" id="DFQQKGG"/>
<keyword evidence="3 7" id="KW-0347">Helicase</keyword>
<dbReference type="PANTHER" id="PTHR24031">
    <property type="entry name" value="RNA HELICASE"/>
    <property type="match status" value="1"/>
</dbReference>
<dbReference type="AlphaFoldDB" id="A0A2K3DWS4"/>
<dbReference type="STRING" id="3055.A0A2K3DWS4"/>
<dbReference type="PROSITE" id="PS51192">
    <property type="entry name" value="HELICASE_ATP_BIND_1"/>
    <property type="match status" value="1"/>
</dbReference>
<evidence type="ECO:0000256" key="2">
    <source>
        <dbReference type="ARBA" id="ARBA00022801"/>
    </source>
</evidence>
<evidence type="ECO:0000313" key="12">
    <source>
        <dbReference type="EMBL" id="PNW84979.1"/>
    </source>
</evidence>
<dbReference type="EMBL" id="CM008964">
    <property type="protein sequence ID" value="PNW84979.1"/>
    <property type="molecule type" value="Genomic_DNA"/>
</dbReference>
<organism evidence="12 13">
    <name type="scientific">Chlamydomonas reinhardtii</name>
    <name type="common">Chlamydomonas smithii</name>
    <dbReference type="NCBI Taxonomy" id="3055"/>
    <lineage>
        <taxon>Eukaryota</taxon>
        <taxon>Viridiplantae</taxon>
        <taxon>Chlorophyta</taxon>
        <taxon>core chlorophytes</taxon>
        <taxon>Chlorophyceae</taxon>
        <taxon>CS clade</taxon>
        <taxon>Chlamydomonadales</taxon>
        <taxon>Chlamydomonadaceae</taxon>
        <taxon>Chlamydomonas</taxon>
    </lineage>
</organism>
<keyword evidence="5 7" id="KW-0694">RNA-binding</keyword>
<dbReference type="InterPro" id="IPR014014">
    <property type="entry name" value="RNA_helicase_DEAD_Q_motif"/>
</dbReference>
<dbReference type="GO" id="GO:0003729">
    <property type="term" value="F:mRNA binding"/>
    <property type="evidence" value="ECO:0000318"/>
    <property type="project" value="GO_Central"/>
</dbReference>
<gene>
    <name evidence="12" type="ORF">CHLRE_03g166650v5</name>
</gene>
<feature type="region of interest" description="Disordered" evidence="8">
    <location>
        <begin position="1"/>
        <end position="21"/>
    </location>
</feature>
<dbReference type="RefSeq" id="XP_042925929.1">
    <property type="nucleotide sequence ID" value="XM_043060800.1"/>
</dbReference>
<keyword evidence="13" id="KW-1185">Reference proteome</keyword>
<dbReference type="PaxDb" id="3055-EDP06032"/>
<dbReference type="Gene3D" id="3.40.50.300">
    <property type="entry name" value="P-loop containing nucleotide triphosphate hydrolases"/>
    <property type="match status" value="2"/>
</dbReference>
<feature type="compositionally biased region" description="Low complexity" evidence="8">
    <location>
        <begin position="655"/>
        <end position="665"/>
    </location>
</feature>
<dbReference type="Proteomes" id="UP000006906">
    <property type="component" value="Chromosome 3"/>
</dbReference>
<sequence length="665" mass="69925">MRALPRTTGPQAGRQTSPTHVPIATHAVSPLNCAHAWWRPVGDVSRSSVAGLSTWAPTRSFAAGSTRASRPPRVAVSASSDAGLLSGEEAFFASEHASFAELGVSPAIQAALETSGLKRPSRIQELAAPHILRGRNVVVAAETGSGKTLSYLVPIAHLMLKQRTAMQQHAAALEAAGPAADGAERPRFTRYLALVLCPNVALCQQVAAAVNALRGPAAADGSSQQQQQQQLVSAAVINSSNPPPFETPDVVVATPAGLLNIIDDAGGAYGWLWSEEGMQARIRHVVLDEADLLLTPAYSRATQRILTLFKTADRRRVEAKLFDELGLAGKDEFDRLPRALQVAAWTGGAPAMLAEGYRPKRSLNPDAKYGPYWRRQYIYSAATLPAATYSDVGSAIAKAHPDAVWVSTDLLHSSKPQVEHAWREVRDDDFTTNLLDSIKSDPDYQARSGKTLVFAADGASADAASEVLAGGNVPHVVYHKSRPMGEQAAALATLREQPGCVMVCTDAAARGLDVEDIKHVVQADFAANAIDFIHRIGRTARAGRGGRVTSLYREHNRALVEVLQSYIADGVALEAAFSRARSFSKKLKKTGGVFVPRGMAAGGEEAEAAQANAGEGAGEGQEGAAAGPAAGRGGPGRGAGGGRGAGRGRGRAGREQAAQEEAVRS</sequence>
<keyword evidence="2 7" id="KW-0378">Hydrolase</keyword>
<dbReference type="FunCoup" id="A0A2K3DWS4">
    <property type="interactions" value="212"/>
</dbReference>
<comment type="similarity">
    <text evidence="7">Belongs to the DEAD box helicase family.</text>
</comment>
<evidence type="ECO:0000256" key="3">
    <source>
        <dbReference type="ARBA" id="ARBA00022806"/>
    </source>
</evidence>
<evidence type="ECO:0000256" key="4">
    <source>
        <dbReference type="ARBA" id="ARBA00022840"/>
    </source>
</evidence>
<dbReference type="Pfam" id="PF00270">
    <property type="entry name" value="DEAD"/>
    <property type="match status" value="1"/>
</dbReference>
<dbReference type="InParanoid" id="A0A2K3DWS4"/>
<evidence type="ECO:0000256" key="1">
    <source>
        <dbReference type="ARBA" id="ARBA00022741"/>
    </source>
</evidence>
<comment type="catalytic activity">
    <reaction evidence="7">
        <text>ATP + H2O = ADP + phosphate + H(+)</text>
        <dbReference type="Rhea" id="RHEA:13065"/>
        <dbReference type="ChEBI" id="CHEBI:15377"/>
        <dbReference type="ChEBI" id="CHEBI:15378"/>
        <dbReference type="ChEBI" id="CHEBI:30616"/>
        <dbReference type="ChEBI" id="CHEBI:43474"/>
        <dbReference type="ChEBI" id="CHEBI:456216"/>
        <dbReference type="EC" id="3.6.4.13"/>
    </reaction>
</comment>
<feature type="domain" description="Helicase C-terminal" evidence="10">
    <location>
        <begin position="430"/>
        <end position="591"/>
    </location>
</feature>
<reference evidence="12 13" key="1">
    <citation type="journal article" date="2007" name="Science">
        <title>The Chlamydomonas genome reveals the evolution of key animal and plant functions.</title>
        <authorList>
            <person name="Merchant S.S."/>
            <person name="Prochnik S.E."/>
            <person name="Vallon O."/>
            <person name="Harris E.H."/>
            <person name="Karpowicz S.J."/>
            <person name="Witman G.B."/>
            <person name="Terry A."/>
            <person name="Salamov A."/>
            <person name="Fritz-Laylin L.K."/>
            <person name="Marechal-Drouard L."/>
            <person name="Marshall W.F."/>
            <person name="Qu L.H."/>
            <person name="Nelson D.R."/>
            <person name="Sanderfoot A.A."/>
            <person name="Spalding M.H."/>
            <person name="Kapitonov V.V."/>
            <person name="Ren Q."/>
            <person name="Ferris P."/>
            <person name="Lindquist E."/>
            <person name="Shapiro H."/>
            <person name="Lucas S.M."/>
            <person name="Grimwood J."/>
            <person name="Schmutz J."/>
            <person name="Cardol P."/>
            <person name="Cerutti H."/>
            <person name="Chanfreau G."/>
            <person name="Chen C.L."/>
            <person name="Cognat V."/>
            <person name="Croft M.T."/>
            <person name="Dent R."/>
            <person name="Dutcher S."/>
            <person name="Fernandez E."/>
            <person name="Fukuzawa H."/>
            <person name="Gonzalez-Ballester D."/>
            <person name="Gonzalez-Halphen D."/>
            <person name="Hallmann A."/>
            <person name="Hanikenne M."/>
            <person name="Hippler M."/>
            <person name="Inwood W."/>
            <person name="Jabbari K."/>
            <person name="Kalanon M."/>
            <person name="Kuras R."/>
            <person name="Lefebvre P.A."/>
            <person name="Lemaire S.D."/>
            <person name="Lobanov A.V."/>
            <person name="Lohr M."/>
            <person name="Manuell A."/>
            <person name="Meier I."/>
            <person name="Mets L."/>
            <person name="Mittag M."/>
            <person name="Mittelmeier T."/>
            <person name="Moroney J.V."/>
            <person name="Moseley J."/>
            <person name="Napoli C."/>
            <person name="Nedelcu A.M."/>
            <person name="Niyogi K."/>
            <person name="Novoselov S.V."/>
            <person name="Paulsen I.T."/>
            <person name="Pazour G."/>
            <person name="Purton S."/>
            <person name="Ral J.P."/>
            <person name="Riano-Pachon D.M."/>
            <person name="Riekhof W."/>
            <person name="Rymarquis L."/>
            <person name="Schroda M."/>
            <person name="Stern D."/>
            <person name="Umen J."/>
            <person name="Willows R."/>
            <person name="Wilson N."/>
            <person name="Zimmer S.L."/>
            <person name="Allmer J."/>
            <person name="Balk J."/>
            <person name="Bisova K."/>
            <person name="Chen C.J."/>
            <person name="Elias M."/>
            <person name="Gendler K."/>
            <person name="Hauser C."/>
            <person name="Lamb M.R."/>
            <person name="Ledford H."/>
            <person name="Long J.C."/>
            <person name="Minagawa J."/>
            <person name="Page M.D."/>
            <person name="Pan J."/>
            <person name="Pootakham W."/>
            <person name="Roje S."/>
            <person name="Rose A."/>
            <person name="Stahlberg E."/>
            <person name="Terauchi A.M."/>
            <person name="Yang P."/>
            <person name="Ball S."/>
            <person name="Bowler C."/>
            <person name="Dieckmann C.L."/>
            <person name="Gladyshev V.N."/>
            <person name="Green P."/>
            <person name="Jorgensen R."/>
            <person name="Mayfield S."/>
            <person name="Mueller-Roeber B."/>
            <person name="Rajamani S."/>
            <person name="Sayre R.T."/>
            <person name="Brokstein P."/>
            <person name="Dubchak I."/>
            <person name="Goodstein D."/>
            <person name="Hornick L."/>
            <person name="Huang Y.W."/>
            <person name="Jhaveri J."/>
            <person name="Luo Y."/>
            <person name="Martinez D."/>
            <person name="Ngau W.C."/>
            <person name="Otillar B."/>
            <person name="Poliakov A."/>
            <person name="Porter A."/>
            <person name="Szajkowski L."/>
            <person name="Werner G."/>
            <person name="Zhou K."/>
            <person name="Grigoriev I.V."/>
            <person name="Rokhsar D.S."/>
            <person name="Grossman A.R."/>
        </authorList>
    </citation>
    <scope>NUCLEOTIDE SEQUENCE [LARGE SCALE GENOMIC DNA]</scope>
    <source>
        <strain evidence="13">CC-503</strain>
    </source>
</reference>
<dbReference type="KEGG" id="cre:CHLRE_03g166650v5"/>
<dbReference type="SMART" id="SM00487">
    <property type="entry name" value="DEXDc"/>
    <property type="match status" value="1"/>
</dbReference>
<comment type="function">
    <text evidence="7">RNA helicase.</text>
</comment>
<evidence type="ECO:0000259" key="9">
    <source>
        <dbReference type="PROSITE" id="PS51192"/>
    </source>
</evidence>
<keyword evidence="4 7" id="KW-0067">ATP-binding</keyword>
<feature type="region of interest" description="Disordered" evidence="8">
    <location>
        <begin position="605"/>
        <end position="665"/>
    </location>
</feature>
<evidence type="ECO:0000259" key="10">
    <source>
        <dbReference type="PROSITE" id="PS51194"/>
    </source>
</evidence>
<dbReference type="EC" id="3.6.4.13" evidence="7"/>
<dbReference type="GO" id="GO:0016787">
    <property type="term" value="F:hydrolase activity"/>
    <property type="evidence" value="ECO:0007669"/>
    <property type="project" value="UniProtKB-KW"/>
</dbReference>
<comment type="domain">
    <text evidence="7">The Q motif is unique to and characteristic of the DEAD box family of RNA helicases and controls ATP binding and hydrolysis.</text>
</comment>
<dbReference type="PROSITE" id="PS51194">
    <property type="entry name" value="HELICASE_CTER"/>
    <property type="match status" value="1"/>
</dbReference>
<feature type="compositionally biased region" description="Gly residues" evidence="8">
    <location>
        <begin position="630"/>
        <end position="645"/>
    </location>
</feature>
<dbReference type="SUPFAM" id="SSF52540">
    <property type="entry name" value="P-loop containing nucleoside triphosphate hydrolases"/>
    <property type="match status" value="1"/>
</dbReference>
<evidence type="ECO:0000256" key="6">
    <source>
        <dbReference type="PROSITE-ProRule" id="PRU00552"/>
    </source>
</evidence>